<evidence type="ECO:0000313" key="7">
    <source>
        <dbReference type="Proteomes" id="UP000321764"/>
    </source>
</evidence>
<dbReference type="OrthoDB" id="9803735at2"/>
<dbReference type="Pfam" id="PF00126">
    <property type="entry name" value="HTH_1"/>
    <property type="match status" value="1"/>
</dbReference>
<dbReference type="CDD" id="cd05466">
    <property type="entry name" value="PBP2_LTTR_substrate"/>
    <property type="match status" value="1"/>
</dbReference>
<keyword evidence="7" id="KW-1185">Reference proteome</keyword>
<dbReference type="RefSeq" id="WP_147713105.1">
    <property type="nucleotide sequence ID" value="NZ_VKAD01000001.1"/>
</dbReference>
<dbReference type="Proteomes" id="UP000321764">
    <property type="component" value="Unassembled WGS sequence"/>
</dbReference>
<sequence>MDLPSLETFLAVAELGSFSAAGQKLYLTQPAVSKRIANLESQLNASLFDRIGREVTLTEAGHLLMGKAQQLLNDMRELQSSVSQLSETGVRSLSLASSHHIGLHYLGPLLRQFSQDNPLAKLDLRFMESEQAISSLLNRDIELVLTTIPSPLPKDLVAQTFWKDELIFVAAHDDPLAQKKRIRLNELTYSNAILPEPGTTTYQIIEQTFNRHHIPLKRVIHVNYLETIHALVSNGLGWSLLPKKMIAAELQQLDVDGVELSRNLGLIEHKQRTLSNGARAFKEVLAENGL</sequence>
<gene>
    <name evidence="6" type="ORF">FME95_03870</name>
</gene>
<evidence type="ECO:0000256" key="3">
    <source>
        <dbReference type="ARBA" id="ARBA00023125"/>
    </source>
</evidence>
<dbReference type="Gene3D" id="1.10.10.10">
    <property type="entry name" value="Winged helix-like DNA-binding domain superfamily/Winged helix DNA-binding domain"/>
    <property type="match status" value="1"/>
</dbReference>
<evidence type="ECO:0000259" key="5">
    <source>
        <dbReference type="PROSITE" id="PS50931"/>
    </source>
</evidence>
<reference evidence="6 7" key="1">
    <citation type="submission" date="2019-07" db="EMBL/GenBank/DDBJ databases">
        <title>Reinekea sp. strain SSH23 genome sequencing and assembly.</title>
        <authorList>
            <person name="Kim I."/>
        </authorList>
    </citation>
    <scope>NUCLEOTIDE SEQUENCE [LARGE SCALE GENOMIC DNA]</scope>
    <source>
        <strain evidence="6 7">SSH23</strain>
    </source>
</reference>
<feature type="domain" description="HTH lysR-type" evidence="5">
    <location>
        <begin position="1"/>
        <end position="58"/>
    </location>
</feature>
<evidence type="ECO:0000313" key="6">
    <source>
        <dbReference type="EMBL" id="TXR53706.1"/>
    </source>
</evidence>
<dbReference type="Gene3D" id="3.40.190.290">
    <property type="match status" value="1"/>
</dbReference>
<dbReference type="InterPro" id="IPR000847">
    <property type="entry name" value="LysR_HTH_N"/>
</dbReference>
<dbReference type="InterPro" id="IPR005119">
    <property type="entry name" value="LysR_subst-bd"/>
</dbReference>
<proteinExistence type="inferred from homology"/>
<protein>
    <submittedName>
        <fullName evidence="6">LysR family transcriptional regulator</fullName>
    </submittedName>
</protein>
<dbReference type="SUPFAM" id="SSF53850">
    <property type="entry name" value="Periplasmic binding protein-like II"/>
    <property type="match status" value="1"/>
</dbReference>
<dbReference type="EMBL" id="VKAD01000001">
    <property type="protein sequence ID" value="TXR53706.1"/>
    <property type="molecule type" value="Genomic_DNA"/>
</dbReference>
<dbReference type="PROSITE" id="PS50931">
    <property type="entry name" value="HTH_LYSR"/>
    <property type="match status" value="1"/>
</dbReference>
<dbReference type="AlphaFoldDB" id="A0A5C8ZA03"/>
<dbReference type="PRINTS" id="PR00039">
    <property type="entry name" value="HTHLYSR"/>
</dbReference>
<dbReference type="FunFam" id="1.10.10.10:FF:000001">
    <property type="entry name" value="LysR family transcriptional regulator"/>
    <property type="match status" value="1"/>
</dbReference>
<keyword evidence="3" id="KW-0238">DNA-binding</keyword>
<dbReference type="InterPro" id="IPR036388">
    <property type="entry name" value="WH-like_DNA-bd_sf"/>
</dbReference>
<evidence type="ECO:0000256" key="2">
    <source>
        <dbReference type="ARBA" id="ARBA00023015"/>
    </source>
</evidence>
<name>A0A5C8ZA03_9GAMM</name>
<keyword evidence="2" id="KW-0805">Transcription regulation</keyword>
<evidence type="ECO:0000256" key="4">
    <source>
        <dbReference type="ARBA" id="ARBA00023163"/>
    </source>
</evidence>
<dbReference type="PANTHER" id="PTHR30126:SF81">
    <property type="entry name" value="HTH-TYPE TRANSCRIPTIONAL REGULATOR ILVY"/>
    <property type="match status" value="1"/>
</dbReference>
<comment type="similarity">
    <text evidence="1">Belongs to the LysR transcriptional regulatory family.</text>
</comment>
<dbReference type="SUPFAM" id="SSF46785">
    <property type="entry name" value="Winged helix' DNA-binding domain"/>
    <property type="match status" value="1"/>
</dbReference>
<organism evidence="6 7">
    <name type="scientific">Reinekea thalattae</name>
    <dbReference type="NCBI Taxonomy" id="2593301"/>
    <lineage>
        <taxon>Bacteria</taxon>
        <taxon>Pseudomonadati</taxon>
        <taxon>Pseudomonadota</taxon>
        <taxon>Gammaproteobacteria</taxon>
        <taxon>Oceanospirillales</taxon>
        <taxon>Saccharospirillaceae</taxon>
        <taxon>Reinekea</taxon>
    </lineage>
</organism>
<comment type="caution">
    <text evidence="6">The sequence shown here is derived from an EMBL/GenBank/DDBJ whole genome shotgun (WGS) entry which is preliminary data.</text>
</comment>
<dbReference type="GO" id="GO:0000976">
    <property type="term" value="F:transcription cis-regulatory region binding"/>
    <property type="evidence" value="ECO:0007669"/>
    <property type="project" value="TreeGrafter"/>
</dbReference>
<dbReference type="Pfam" id="PF03466">
    <property type="entry name" value="LysR_substrate"/>
    <property type="match status" value="1"/>
</dbReference>
<accession>A0A5C8ZA03</accession>
<evidence type="ECO:0000256" key="1">
    <source>
        <dbReference type="ARBA" id="ARBA00009437"/>
    </source>
</evidence>
<dbReference type="InterPro" id="IPR036390">
    <property type="entry name" value="WH_DNA-bd_sf"/>
</dbReference>
<dbReference type="GO" id="GO:0003700">
    <property type="term" value="F:DNA-binding transcription factor activity"/>
    <property type="evidence" value="ECO:0007669"/>
    <property type="project" value="InterPro"/>
</dbReference>
<dbReference type="PANTHER" id="PTHR30126">
    <property type="entry name" value="HTH-TYPE TRANSCRIPTIONAL REGULATOR"/>
    <property type="match status" value="1"/>
</dbReference>
<keyword evidence="4" id="KW-0804">Transcription</keyword>